<dbReference type="AlphaFoldDB" id="A0A5J4YT83"/>
<dbReference type="InterPro" id="IPR045294">
    <property type="entry name" value="Complex1_LYR_LYRM1"/>
</dbReference>
<reference evidence="4" key="1">
    <citation type="journal article" date="2019" name="Nat. Commun.">
        <title>Expansion of phycobilisome linker gene families in mesophilic red algae.</title>
        <authorList>
            <person name="Lee J."/>
            <person name="Kim D."/>
            <person name="Bhattacharya D."/>
            <person name="Yoon H.S."/>
        </authorList>
    </citation>
    <scope>NUCLEOTIDE SEQUENCE [LARGE SCALE GENOMIC DNA]</scope>
    <source>
        <strain evidence="4">CCMP 1328</strain>
    </source>
</reference>
<evidence type="ECO:0000313" key="3">
    <source>
        <dbReference type="EMBL" id="KAA8494032.1"/>
    </source>
</evidence>
<gene>
    <name evidence="3" type="ORF">FVE85_4007</name>
</gene>
<dbReference type="PANTHER" id="PTHR14273">
    <property type="entry name" value="LYR MOTIF-CONTAINING PROTEIN 1"/>
    <property type="match status" value="1"/>
</dbReference>
<feature type="domain" description="Complex 1 LYR protein" evidence="2">
    <location>
        <begin position="25"/>
        <end position="81"/>
    </location>
</feature>
<dbReference type="EMBL" id="VRMN01000005">
    <property type="protein sequence ID" value="KAA8494032.1"/>
    <property type="molecule type" value="Genomic_DNA"/>
</dbReference>
<organism evidence="3 4">
    <name type="scientific">Porphyridium purpureum</name>
    <name type="common">Red alga</name>
    <name type="synonym">Porphyridium cruentum</name>
    <dbReference type="NCBI Taxonomy" id="35688"/>
    <lineage>
        <taxon>Eukaryota</taxon>
        <taxon>Rhodophyta</taxon>
        <taxon>Bangiophyceae</taxon>
        <taxon>Porphyridiales</taxon>
        <taxon>Porphyridiaceae</taxon>
        <taxon>Porphyridium</taxon>
    </lineage>
</organism>
<keyword evidence="4" id="KW-1185">Reference proteome</keyword>
<comment type="similarity">
    <text evidence="1">Belongs to the complex I LYR family.</text>
</comment>
<dbReference type="Pfam" id="PF05347">
    <property type="entry name" value="Complex1_LYR"/>
    <property type="match status" value="1"/>
</dbReference>
<dbReference type="CDD" id="cd20261">
    <property type="entry name" value="Complex1_LYR_LYRM1"/>
    <property type="match status" value="1"/>
</dbReference>
<dbReference type="InterPro" id="IPR040330">
    <property type="entry name" value="LYRM1"/>
</dbReference>
<protein>
    <submittedName>
        <fullName evidence="3">LYR motif-containing protein 1</fullName>
    </submittedName>
</protein>
<accession>A0A5J4YT83</accession>
<dbReference type="PANTHER" id="PTHR14273:SF0">
    <property type="entry name" value="LYR MOTIF-CONTAINING PROTEIN 1"/>
    <property type="match status" value="1"/>
</dbReference>
<dbReference type="Proteomes" id="UP000324585">
    <property type="component" value="Unassembled WGS sequence"/>
</dbReference>
<sequence>MVLPGSKQCHNMASAVVVKGSAHTRAISLFRKIMRAAHRWEAPDEREYIRKEAYTLFRQNSGLTDAEQIEAKLHEATTRLELGLYYGIPYPRPTYTFPGATGQETEGVQPDYMHSKRSMREPQGALPSPLKQKLPKIRTMSCALKRPPSMDCTGQRHCVQSVLISFL</sequence>
<evidence type="ECO:0000256" key="1">
    <source>
        <dbReference type="ARBA" id="ARBA00009508"/>
    </source>
</evidence>
<evidence type="ECO:0000259" key="2">
    <source>
        <dbReference type="Pfam" id="PF05347"/>
    </source>
</evidence>
<evidence type="ECO:0000313" key="4">
    <source>
        <dbReference type="Proteomes" id="UP000324585"/>
    </source>
</evidence>
<dbReference type="InterPro" id="IPR008011">
    <property type="entry name" value="Complex1_LYR_dom"/>
</dbReference>
<dbReference type="GO" id="GO:0005739">
    <property type="term" value="C:mitochondrion"/>
    <property type="evidence" value="ECO:0007669"/>
    <property type="project" value="TreeGrafter"/>
</dbReference>
<dbReference type="OrthoDB" id="275715at2759"/>
<name>A0A5J4YT83_PORPP</name>
<proteinExistence type="inferred from homology"/>
<comment type="caution">
    <text evidence="3">The sequence shown here is derived from an EMBL/GenBank/DDBJ whole genome shotgun (WGS) entry which is preliminary data.</text>
</comment>